<feature type="domain" description="Immunity protein 52" evidence="1">
    <location>
        <begin position="5"/>
        <end position="227"/>
    </location>
</feature>
<evidence type="ECO:0000259" key="1">
    <source>
        <dbReference type="Pfam" id="PF15579"/>
    </source>
</evidence>
<dbReference type="STRING" id="655015.B1812_14170"/>
<sequence length="248" mass="27704">MRQGFYIRAVWEARPETPEALAARCLRTFDTLTAFDPLFALWTCGTTGPIDLETVRDRYAEIVKAGVWRDDWGEPEPEWGYWCGGYTRDLPPSRTLRLWCHAGSSIRAAFPNDAMFKTSSFGGATPDPDVVSHRIFRAAMLAIVDAWEPVKAGAYSSALRDQDERDTFFPMPWIQYLCPWLARQIEPPASALVEPLPDGGLLMSATTETFDVDNPKHMSVARDIAAAMAPLDRLPWPSLPRRGPTATA</sequence>
<keyword evidence="3" id="KW-1185">Reference proteome</keyword>
<evidence type="ECO:0000313" key="2">
    <source>
        <dbReference type="EMBL" id="ARN82031.1"/>
    </source>
</evidence>
<dbReference type="InterPro" id="IPR028969">
    <property type="entry name" value="Imm52"/>
</dbReference>
<reference evidence="2 3" key="1">
    <citation type="submission" date="2017-02" db="EMBL/GenBank/DDBJ databases">
        <authorList>
            <person name="Peterson S.W."/>
        </authorList>
    </citation>
    <scope>NUCLEOTIDE SEQUENCE [LARGE SCALE GENOMIC DNA]</scope>
    <source>
        <strain evidence="2 3">S285</strain>
    </source>
</reference>
<dbReference type="RefSeq" id="WP_158658775.1">
    <property type="nucleotide sequence ID" value="NZ_AP027149.1"/>
</dbReference>
<organism evidence="2 3">
    <name type="scientific">Methylocystis bryophila</name>
    <dbReference type="NCBI Taxonomy" id="655015"/>
    <lineage>
        <taxon>Bacteria</taxon>
        <taxon>Pseudomonadati</taxon>
        <taxon>Pseudomonadota</taxon>
        <taxon>Alphaproteobacteria</taxon>
        <taxon>Hyphomicrobiales</taxon>
        <taxon>Methylocystaceae</taxon>
        <taxon>Methylocystis</taxon>
    </lineage>
</organism>
<dbReference type="KEGG" id="mbry:B1812_14170"/>
<dbReference type="Proteomes" id="UP000193978">
    <property type="component" value="Chromosome"/>
</dbReference>
<evidence type="ECO:0000313" key="3">
    <source>
        <dbReference type="Proteomes" id="UP000193978"/>
    </source>
</evidence>
<gene>
    <name evidence="2" type="ORF">B1812_14170</name>
</gene>
<dbReference type="EMBL" id="CP019948">
    <property type="protein sequence ID" value="ARN82031.1"/>
    <property type="molecule type" value="Genomic_DNA"/>
</dbReference>
<protein>
    <recommendedName>
        <fullName evidence="1">Immunity protein 52 domain-containing protein</fullName>
    </recommendedName>
</protein>
<name>A0A1W6MWR3_9HYPH</name>
<accession>A0A1W6MWR3</accession>
<dbReference type="AlphaFoldDB" id="A0A1W6MWR3"/>
<dbReference type="Pfam" id="PF15579">
    <property type="entry name" value="Imm52"/>
    <property type="match status" value="1"/>
</dbReference>
<dbReference type="OrthoDB" id="8442250at2"/>
<proteinExistence type="predicted"/>